<dbReference type="EMBL" id="APJX01000020">
    <property type="protein sequence ID" value="EMS77210.1"/>
    <property type="molecule type" value="Genomic_DNA"/>
</dbReference>
<feature type="binding site" evidence="5">
    <location>
        <position position="92"/>
    </location>
    <ligand>
        <name>NAD(+)</name>
        <dbReference type="ChEBI" id="CHEBI:57540"/>
    </ligand>
</feature>
<dbReference type="PRINTS" id="PR00086">
    <property type="entry name" value="LLDHDRGNASE"/>
</dbReference>
<evidence type="ECO:0000256" key="5">
    <source>
        <dbReference type="PIRSR" id="PIRSR000102-3"/>
    </source>
</evidence>
<evidence type="ECO:0000313" key="9">
    <source>
        <dbReference type="EMBL" id="EMS77210.1"/>
    </source>
</evidence>
<evidence type="ECO:0000313" key="10">
    <source>
        <dbReference type="Proteomes" id="UP000014216"/>
    </source>
</evidence>
<comment type="similarity">
    <text evidence="6">Belongs to the LDH/MDH superfamily.</text>
</comment>
<evidence type="ECO:0000259" key="8">
    <source>
        <dbReference type="Pfam" id="PF02866"/>
    </source>
</evidence>
<dbReference type="GO" id="GO:0030060">
    <property type="term" value="F:L-malate dehydrogenase (NAD+) activity"/>
    <property type="evidence" value="ECO:0007669"/>
    <property type="project" value="UniProtKB-EC"/>
</dbReference>
<dbReference type="GO" id="GO:0006099">
    <property type="term" value="P:tricarboxylic acid cycle"/>
    <property type="evidence" value="ECO:0007669"/>
    <property type="project" value="UniProtKB-KW"/>
</dbReference>
<dbReference type="Gene3D" id="3.40.50.720">
    <property type="entry name" value="NAD(P)-binding Rossmann-like Domain"/>
    <property type="match status" value="1"/>
</dbReference>
<keyword evidence="10" id="KW-1185">Reference proteome</keyword>
<dbReference type="PROSITE" id="PS00065">
    <property type="entry name" value="D_2_HYDROXYACID_DH_1"/>
    <property type="match status" value="1"/>
</dbReference>
<keyword evidence="1" id="KW-0816">Tricarboxylic acid cycle</keyword>
<dbReference type="SUPFAM" id="SSF56327">
    <property type="entry name" value="LDH C-terminal domain-like"/>
    <property type="match status" value="1"/>
</dbReference>
<keyword evidence="2 6" id="KW-0560">Oxidoreductase</keyword>
<dbReference type="Proteomes" id="UP000014216">
    <property type="component" value="Unassembled WGS sequence"/>
</dbReference>
<feature type="domain" description="Lactate/malate dehydrogenase N-terminal" evidence="7">
    <location>
        <begin position="2"/>
        <end position="137"/>
    </location>
</feature>
<dbReference type="InterPro" id="IPR036291">
    <property type="entry name" value="NAD(P)-bd_dom_sf"/>
</dbReference>
<accession>S0FRB1</accession>
<feature type="domain" description="Lactate/malate dehydrogenase C-terminal" evidence="8">
    <location>
        <begin position="142"/>
        <end position="301"/>
    </location>
</feature>
<dbReference type="PIRSF" id="PIRSF000102">
    <property type="entry name" value="Lac_mal_DH"/>
    <property type="match status" value="1"/>
</dbReference>
<dbReference type="InterPro" id="IPR029752">
    <property type="entry name" value="D-isomer_DH_CS1"/>
</dbReference>
<dbReference type="Pfam" id="PF02866">
    <property type="entry name" value="Ldh_1_C"/>
    <property type="match status" value="1"/>
</dbReference>
<dbReference type="PANTHER" id="PTHR43128:SF16">
    <property type="entry name" value="L-LACTATE DEHYDROGENASE"/>
    <property type="match status" value="1"/>
</dbReference>
<feature type="active site" description="Proton acceptor" evidence="4">
    <location>
        <position position="170"/>
    </location>
</feature>
<dbReference type="InterPro" id="IPR001236">
    <property type="entry name" value="Lactate/malate_DH_N"/>
</dbReference>
<reference evidence="9 10" key="1">
    <citation type="journal article" date="2013" name="Genome Announc.">
        <title>Draft Genome Sequence of Desulfotignum phosphitoxidans DSM 13687 Strain FiPS-3.</title>
        <authorList>
            <person name="Poehlein A."/>
            <person name="Daniel R."/>
            <person name="Simeonova D.D."/>
        </authorList>
    </citation>
    <scope>NUCLEOTIDE SEQUENCE [LARGE SCALE GENOMIC DNA]</scope>
    <source>
        <strain evidence="9 10">DSM 13687</strain>
    </source>
</reference>
<dbReference type="SUPFAM" id="SSF51735">
    <property type="entry name" value="NAD(P)-binding Rossmann-fold domains"/>
    <property type="match status" value="1"/>
</dbReference>
<sequence length="304" mass="32651">MIGIIGSGNVGANTAFFLAEKGVDHVTLFDIQDGLAQGKALDMMEAAPIRGYRTVISGTNDPQDGLNADIVIITAGAVRKPGMDRDALFQANKEIIIDYAKKITRPDTRVIIVSEPVDLLTTLFARHSLLPPEQIMGLGGILDATRLRFLIADELGVSMENVAAQVVGRHSDDMIILHDYCCVSGVPVEHFLSRETIDRLFDQTRQAGGLIVELAGRASAYYGPSAVAADLAEAICHDTGRVLSVSRILSGQFGITETALSLPCVINRAGASSILEPRLDDSQIQTLKTSARTIQETLKEDTHA</sequence>
<dbReference type="CDD" id="cd01339">
    <property type="entry name" value="LDH-like_MDH"/>
    <property type="match status" value="1"/>
</dbReference>
<evidence type="ECO:0000256" key="2">
    <source>
        <dbReference type="ARBA" id="ARBA00023002"/>
    </source>
</evidence>
<dbReference type="RefSeq" id="WP_006968799.1">
    <property type="nucleotide sequence ID" value="NZ_APJX01000020.1"/>
</dbReference>
<feature type="binding site" evidence="5">
    <location>
        <begin position="6"/>
        <end position="11"/>
    </location>
    <ligand>
        <name>NAD(+)</name>
        <dbReference type="ChEBI" id="CHEBI:57540"/>
    </ligand>
</feature>
<dbReference type="NCBIfam" id="NF004863">
    <property type="entry name" value="PRK06223.1"/>
    <property type="match status" value="1"/>
</dbReference>
<feature type="binding site" evidence="5">
    <location>
        <position position="30"/>
    </location>
    <ligand>
        <name>NAD(+)</name>
        <dbReference type="ChEBI" id="CHEBI:57540"/>
    </ligand>
</feature>
<dbReference type="GO" id="GO:0006089">
    <property type="term" value="P:lactate metabolic process"/>
    <property type="evidence" value="ECO:0007669"/>
    <property type="project" value="TreeGrafter"/>
</dbReference>
<evidence type="ECO:0000256" key="4">
    <source>
        <dbReference type="PIRSR" id="PIRSR000102-1"/>
    </source>
</evidence>
<comment type="caution">
    <text evidence="9">The sequence shown here is derived from an EMBL/GenBank/DDBJ whole genome shotgun (WGS) entry which is preliminary data.</text>
</comment>
<evidence type="ECO:0000256" key="6">
    <source>
        <dbReference type="RuleBase" id="RU003369"/>
    </source>
</evidence>
<gene>
    <name evidence="9" type="primary">mdh2</name>
    <name evidence="9" type="ORF">Dpo_20c00160</name>
</gene>
<dbReference type="InterPro" id="IPR022383">
    <property type="entry name" value="Lactate/malate_DH_C"/>
</dbReference>
<dbReference type="EC" id="1.1.1.37" evidence="9"/>
<evidence type="ECO:0000256" key="3">
    <source>
        <dbReference type="ARBA" id="ARBA00023027"/>
    </source>
</evidence>
<dbReference type="GO" id="GO:0004459">
    <property type="term" value="F:L-lactate dehydrogenase (NAD+) activity"/>
    <property type="evidence" value="ECO:0007669"/>
    <property type="project" value="TreeGrafter"/>
</dbReference>
<protein>
    <submittedName>
        <fullName evidence="9">Malate dehydrogenase Mdh</fullName>
        <ecNumber evidence="9">1.1.1.37</ecNumber>
    </submittedName>
</protein>
<dbReference type="InterPro" id="IPR015955">
    <property type="entry name" value="Lactate_DH/Glyco_Ohase_4_C"/>
</dbReference>
<dbReference type="InterPro" id="IPR001557">
    <property type="entry name" value="L-lactate/malate_DH"/>
</dbReference>
<dbReference type="AlphaFoldDB" id="S0FRB1"/>
<dbReference type="PATRIC" id="fig|1286635.3.peg.4863"/>
<keyword evidence="3 5" id="KW-0520">NAD</keyword>
<dbReference type="Pfam" id="PF00056">
    <property type="entry name" value="Ldh_1_N"/>
    <property type="match status" value="1"/>
</dbReference>
<evidence type="ECO:0000256" key="1">
    <source>
        <dbReference type="ARBA" id="ARBA00022532"/>
    </source>
</evidence>
<dbReference type="PANTHER" id="PTHR43128">
    <property type="entry name" value="L-2-HYDROXYCARBOXYLATE DEHYDROGENASE (NAD(P)(+))"/>
    <property type="match status" value="1"/>
</dbReference>
<dbReference type="InterPro" id="IPR011275">
    <property type="entry name" value="Malate_DH_type3"/>
</dbReference>
<evidence type="ECO:0000259" key="7">
    <source>
        <dbReference type="Pfam" id="PF00056"/>
    </source>
</evidence>
<name>S0FRB1_9BACT</name>
<proteinExistence type="inferred from homology"/>
<dbReference type="Gene3D" id="3.90.110.10">
    <property type="entry name" value="Lactate dehydrogenase/glycoside hydrolase, family 4, C-terminal"/>
    <property type="match status" value="1"/>
</dbReference>
<dbReference type="OrthoDB" id="9802969at2"/>
<organism evidence="9 10">
    <name type="scientific">Desulfotignum phosphitoxidans DSM 13687</name>
    <dbReference type="NCBI Taxonomy" id="1286635"/>
    <lineage>
        <taxon>Bacteria</taxon>
        <taxon>Pseudomonadati</taxon>
        <taxon>Thermodesulfobacteriota</taxon>
        <taxon>Desulfobacteria</taxon>
        <taxon>Desulfobacterales</taxon>
        <taxon>Desulfobacteraceae</taxon>
        <taxon>Desulfotignum</taxon>
    </lineage>
</organism>